<evidence type="ECO:0000313" key="2">
    <source>
        <dbReference type="EMBL" id="GAH65332.1"/>
    </source>
</evidence>
<dbReference type="AlphaFoldDB" id="X1H7F2"/>
<protein>
    <submittedName>
        <fullName evidence="2">Uncharacterized protein</fullName>
    </submittedName>
</protein>
<reference evidence="2" key="1">
    <citation type="journal article" date="2014" name="Front. Microbiol.">
        <title>High frequency of phylogenetically diverse reductive dehalogenase-homologous genes in deep subseafloor sedimentary metagenomes.</title>
        <authorList>
            <person name="Kawai M."/>
            <person name="Futagami T."/>
            <person name="Toyoda A."/>
            <person name="Takaki Y."/>
            <person name="Nishi S."/>
            <person name="Hori S."/>
            <person name="Arai W."/>
            <person name="Tsubouchi T."/>
            <person name="Morono Y."/>
            <person name="Uchiyama I."/>
            <person name="Ito T."/>
            <person name="Fujiyama A."/>
            <person name="Inagaki F."/>
            <person name="Takami H."/>
        </authorList>
    </citation>
    <scope>NUCLEOTIDE SEQUENCE</scope>
    <source>
        <strain evidence="2">Expedition CK06-06</strain>
    </source>
</reference>
<feature type="region of interest" description="Disordered" evidence="1">
    <location>
        <begin position="1"/>
        <end position="22"/>
    </location>
</feature>
<organism evidence="2">
    <name type="scientific">marine sediment metagenome</name>
    <dbReference type="NCBI Taxonomy" id="412755"/>
    <lineage>
        <taxon>unclassified sequences</taxon>
        <taxon>metagenomes</taxon>
        <taxon>ecological metagenomes</taxon>
    </lineage>
</organism>
<proteinExistence type="predicted"/>
<evidence type="ECO:0000256" key="1">
    <source>
        <dbReference type="SAM" id="MobiDB-lite"/>
    </source>
</evidence>
<dbReference type="EMBL" id="BARU01026663">
    <property type="protein sequence ID" value="GAH65332.1"/>
    <property type="molecule type" value="Genomic_DNA"/>
</dbReference>
<accession>X1H7F2</accession>
<name>X1H7F2_9ZZZZ</name>
<sequence length="46" mass="4717">MRKAVRLSTMTGPHKPLVAGSNPAAATFRSKAIIPASPNAKSPLSS</sequence>
<comment type="caution">
    <text evidence="2">The sequence shown here is derived from an EMBL/GenBank/DDBJ whole genome shotgun (WGS) entry which is preliminary data.</text>
</comment>
<gene>
    <name evidence="2" type="ORF">S03H2_42797</name>
</gene>